<dbReference type="EC" id="2.4.1.-" evidence="13"/>
<keyword evidence="18" id="KW-1185">Reference proteome</keyword>
<dbReference type="PhylomeDB" id="A7SDQ3"/>
<feature type="domain" description="Ricin B lectin" evidence="16">
    <location>
        <begin position="449"/>
        <end position="572"/>
    </location>
</feature>
<keyword evidence="13" id="KW-0328">Glycosyltransferase</keyword>
<proteinExistence type="inferred from homology"/>
<dbReference type="AlphaFoldDB" id="A7SDQ3"/>
<dbReference type="InterPro" id="IPR035992">
    <property type="entry name" value="Ricin_B-like_lectins"/>
</dbReference>
<dbReference type="Gene3D" id="2.80.10.50">
    <property type="match status" value="1"/>
</dbReference>
<dbReference type="eggNOG" id="KOG3738">
    <property type="taxonomic scope" value="Eukaryota"/>
</dbReference>
<comment type="pathway">
    <text evidence="13">Protein modification; protein glycosylation.</text>
</comment>
<evidence type="ECO:0000256" key="14">
    <source>
        <dbReference type="SAM" id="MobiDB-lite"/>
    </source>
</evidence>
<keyword evidence="11" id="KW-0325">Glycoprotein</keyword>
<evidence type="ECO:0000256" key="13">
    <source>
        <dbReference type="RuleBase" id="RU361242"/>
    </source>
</evidence>
<evidence type="ECO:0000256" key="4">
    <source>
        <dbReference type="ARBA" id="ARBA00022692"/>
    </source>
</evidence>
<dbReference type="EMBL" id="DS469632">
    <property type="protein sequence ID" value="EDO38151.1"/>
    <property type="molecule type" value="Genomic_DNA"/>
</dbReference>
<dbReference type="GO" id="GO:0000139">
    <property type="term" value="C:Golgi membrane"/>
    <property type="evidence" value="ECO:0007669"/>
    <property type="project" value="UniProtKB-SubCell"/>
</dbReference>
<evidence type="ECO:0000256" key="5">
    <source>
        <dbReference type="ARBA" id="ARBA00022734"/>
    </source>
</evidence>
<evidence type="ECO:0000256" key="3">
    <source>
        <dbReference type="ARBA" id="ARBA00005680"/>
    </source>
</evidence>
<feature type="compositionally biased region" description="Basic and acidic residues" evidence="14">
    <location>
        <begin position="62"/>
        <end position="79"/>
    </location>
</feature>
<evidence type="ECO:0000256" key="12">
    <source>
        <dbReference type="ARBA" id="ARBA00023211"/>
    </source>
</evidence>
<dbReference type="GO" id="GO:0005794">
    <property type="term" value="C:Golgi apparatus"/>
    <property type="evidence" value="ECO:0000318"/>
    <property type="project" value="GO_Central"/>
</dbReference>
<dbReference type="SMART" id="SM00458">
    <property type="entry name" value="RICIN"/>
    <property type="match status" value="1"/>
</dbReference>
<name>A7SDQ3_NEMVE</name>
<dbReference type="PANTHER" id="PTHR11675:SF119">
    <property type="entry name" value="POLYPEPTIDE N-ACETYLGALACTOSAMINYLTRANSFERASE 2"/>
    <property type="match status" value="1"/>
</dbReference>
<dbReference type="UniPathway" id="UPA00378"/>
<evidence type="ECO:0000259" key="16">
    <source>
        <dbReference type="SMART" id="SM00458"/>
    </source>
</evidence>
<dbReference type="CDD" id="cd02510">
    <property type="entry name" value="pp-GalNAc-T"/>
    <property type="match status" value="1"/>
</dbReference>
<evidence type="ECO:0000313" key="17">
    <source>
        <dbReference type="EMBL" id="EDO38151.1"/>
    </source>
</evidence>
<evidence type="ECO:0000256" key="10">
    <source>
        <dbReference type="ARBA" id="ARBA00023157"/>
    </source>
</evidence>
<gene>
    <name evidence="17" type="ORF">NEMVEDRAFT_v1g210694</name>
</gene>
<dbReference type="InParanoid" id="A7SDQ3"/>
<organism evidence="17 18">
    <name type="scientific">Nematostella vectensis</name>
    <name type="common">Starlet sea anemone</name>
    <dbReference type="NCBI Taxonomy" id="45351"/>
    <lineage>
        <taxon>Eukaryota</taxon>
        <taxon>Metazoa</taxon>
        <taxon>Cnidaria</taxon>
        <taxon>Anthozoa</taxon>
        <taxon>Hexacorallia</taxon>
        <taxon>Actiniaria</taxon>
        <taxon>Edwardsiidae</taxon>
        <taxon>Nematostella</taxon>
    </lineage>
</organism>
<dbReference type="HOGENOM" id="CLU_013477_0_1_1"/>
<dbReference type="OMA" id="NVPMGSI"/>
<dbReference type="Gene3D" id="3.90.550.10">
    <property type="entry name" value="Spore Coat Polysaccharide Biosynthesis Protein SpsA, Chain A"/>
    <property type="match status" value="1"/>
</dbReference>
<accession>A7SDQ3</accession>
<evidence type="ECO:0000256" key="8">
    <source>
        <dbReference type="ARBA" id="ARBA00023034"/>
    </source>
</evidence>
<comment type="similarity">
    <text evidence="3 13">Belongs to the glycosyltransferase 2 family. GalNAc-T subfamily.</text>
</comment>
<dbReference type="Pfam" id="PF00652">
    <property type="entry name" value="Ricin_B_lectin"/>
    <property type="match status" value="1"/>
</dbReference>
<keyword evidence="12 13" id="KW-0464">Manganese</keyword>
<keyword evidence="15" id="KW-0732">Signal</keyword>
<comment type="cofactor">
    <cofactor evidence="1 13">
        <name>Mn(2+)</name>
        <dbReference type="ChEBI" id="CHEBI:29035"/>
    </cofactor>
</comment>
<keyword evidence="8 13" id="KW-0333">Golgi apparatus</keyword>
<keyword evidence="13" id="KW-0808">Transferase</keyword>
<keyword evidence="7" id="KW-1133">Transmembrane helix</keyword>
<dbReference type="CDD" id="cd23434">
    <property type="entry name" value="beta-trefoil_Ricin_GALNT2"/>
    <property type="match status" value="1"/>
</dbReference>
<dbReference type="Proteomes" id="UP000001593">
    <property type="component" value="Unassembled WGS sequence"/>
</dbReference>
<evidence type="ECO:0000256" key="6">
    <source>
        <dbReference type="ARBA" id="ARBA00022968"/>
    </source>
</evidence>
<dbReference type="KEGG" id="nve:5509691"/>
<evidence type="ECO:0000313" key="18">
    <source>
        <dbReference type="Proteomes" id="UP000001593"/>
    </source>
</evidence>
<dbReference type="GO" id="GO:0030246">
    <property type="term" value="F:carbohydrate binding"/>
    <property type="evidence" value="ECO:0007669"/>
    <property type="project" value="UniProtKB-KW"/>
</dbReference>
<dbReference type="SUPFAM" id="SSF50370">
    <property type="entry name" value="Ricin B-like lectins"/>
    <property type="match status" value="1"/>
</dbReference>
<dbReference type="Pfam" id="PF00535">
    <property type="entry name" value="Glycos_transf_2"/>
    <property type="match status" value="1"/>
</dbReference>
<comment type="subcellular location">
    <subcellularLocation>
        <location evidence="2 13">Golgi apparatus membrane</location>
        <topology evidence="2 13">Single-pass type II membrane protein</topology>
    </subcellularLocation>
</comment>
<feature type="signal peptide" evidence="15">
    <location>
        <begin position="1"/>
        <end position="25"/>
    </location>
</feature>
<keyword evidence="5 13" id="KW-0430">Lectin</keyword>
<dbReference type="FunFam" id="3.90.550.10:FF:000053">
    <property type="entry name" value="Polypeptide N-acetylgalactosaminyltransferase"/>
    <property type="match status" value="1"/>
</dbReference>
<keyword evidence="10 13" id="KW-1015">Disulfide bond</keyword>
<keyword evidence="4" id="KW-0812">Transmembrane</keyword>
<evidence type="ECO:0000256" key="9">
    <source>
        <dbReference type="ARBA" id="ARBA00023136"/>
    </source>
</evidence>
<dbReference type="InterPro" id="IPR000772">
    <property type="entry name" value="Ricin_B_lectin"/>
</dbReference>
<dbReference type="InterPro" id="IPR029044">
    <property type="entry name" value="Nucleotide-diphossugar_trans"/>
</dbReference>
<dbReference type="InterPro" id="IPR001173">
    <property type="entry name" value="Glyco_trans_2-like"/>
</dbReference>
<dbReference type="GO" id="GO:0004653">
    <property type="term" value="F:polypeptide N-acetylgalactosaminyltransferase activity"/>
    <property type="evidence" value="ECO:0000318"/>
    <property type="project" value="GO_Central"/>
</dbReference>
<reference evidence="17 18" key="1">
    <citation type="journal article" date="2007" name="Science">
        <title>Sea anemone genome reveals ancestral eumetazoan gene repertoire and genomic organization.</title>
        <authorList>
            <person name="Putnam N.H."/>
            <person name="Srivastava M."/>
            <person name="Hellsten U."/>
            <person name="Dirks B."/>
            <person name="Chapman J."/>
            <person name="Salamov A."/>
            <person name="Terry A."/>
            <person name="Shapiro H."/>
            <person name="Lindquist E."/>
            <person name="Kapitonov V.V."/>
            <person name="Jurka J."/>
            <person name="Genikhovich G."/>
            <person name="Grigoriev I.V."/>
            <person name="Lucas S.M."/>
            <person name="Steele R.E."/>
            <person name="Finnerty J.R."/>
            <person name="Technau U."/>
            <person name="Martindale M.Q."/>
            <person name="Rokhsar D.S."/>
        </authorList>
    </citation>
    <scope>NUCLEOTIDE SEQUENCE [LARGE SCALE GENOMIC DNA]</scope>
    <source>
        <strain evidence="18">CH2 X CH6</strain>
    </source>
</reference>
<dbReference type="GO" id="GO:0006493">
    <property type="term" value="P:protein O-linked glycosylation"/>
    <property type="evidence" value="ECO:0000318"/>
    <property type="project" value="GO_Central"/>
</dbReference>
<evidence type="ECO:0000256" key="1">
    <source>
        <dbReference type="ARBA" id="ARBA00001936"/>
    </source>
</evidence>
<keyword evidence="9" id="KW-0472">Membrane</keyword>
<evidence type="ECO:0000256" key="7">
    <source>
        <dbReference type="ARBA" id="ARBA00022989"/>
    </source>
</evidence>
<dbReference type="SUPFAM" id="SSF53448">
    <property type="entry name" value="Nucleotide-diphospho-sugar transferases"/>
    <property type="match status" value="1"/>
</dbReference>
<dbReference type="InterPro" id="IPR045885">
    <property type="entry name" value="GalNAc-T"/>
</dbReference>
<feature type="chain" id="PRO_5002715006" description="Polypeptide N-acetylgalactosaminyltransferase" evidence="15">
    <location>
        <begin position="26"/>
        <end position="575"/>
    </location>
</feature>
<dbReference type="PROSITE" id="PS50231">
    <property type="entry name" value="RICIN_B_LECTIN"/>
    <property type="match status" value="1"/>
</dbReference>
<evidence type="ECO:0000256" key="15">
    <source>
        <dbReference type="SAM" id="SignalP"/>
    </source>
</evidence>
<evidence type="ECO:0000256" key="11">
    <source>
        <dbReference type="ARBA" id="ARBA00023180"/>
    </source>
</evidence>
<dbReference type="PANTHER" id="PTHR11675">
    <property type="entry name" value="N-ACETYLGALACTOSAMINYLTRANSFERASE"/>
    <property type="match status" value="1"/>
</dbReference>
<protein>
    <recommendedName>
        <fullName evidence="13">Polypeptide N-acetylgalactosaminyltransferase</fullName>
        <ecNumber evidence="13">2.4.1.-</ecNumber>
    </recommendedName>
    <alternativeName>
        <fullName evidence="13">Protein-UDP acetylgalactosaminyltransferase</fullName>
    </alternativeName>
</protein>
<evidence type="ECO:0000256" key="2">
    <source>
        <dbReference type="ARBA" id="ARBA00004323"/>
    </source>
</evidence>
<feature type="region of interest" description="Disordered" evidence="14">
    <location>
        <begin position="44"/>
        <end position="79"/>
    </location>
</feature>
<feature type="compositionally biased region" description="Polar residues" evidence="14">
    <location>
        <begin position="50"/>
        <end position="61"/>
    </location>
</feature>
<sequence>MRLMRRRRLILFLLVLVWVVGMCYFLTNSTGNRNSSPQETDIFTRDEAQTGPTNQDLQENQETSREIPKEREEEEEFDKRKISDLDPIKYIVENGFHEGDDAYAKNAYNIKKSDQLPVDREVPDVRDQQCKSQVWPHDLPTTTIIICFHNEGRSALLRTVISALNRSPPHLLKEIILVDDFSSDPKDGRRLLKLPKVKLIRNTKREGLIRSRVKGANLARGEVLTFLDSHCECNKNWLEPLLLRIKESPKTIVSPIIDVINLDTFDYLGSSADLRGGFGWNLNFKWDFLPPHILAERQGKPTLPIKSPVIAGGLFSVAKKWFETLGKYDMQMDVWGGENLEISFRTWQCGGAMEIIPCSRVGHVFRNRHPYQFPGGSMNVFQKNTRRAVEVWMDDYKRYYYAAVPYAKNTPYGDIEERVELRRKLRCRPFKWYVQNVYPELKLPSDESTKSFGEIKQGNQCVDTLGHMRGQTIGLFECHGAGGNQMWSLTKSSLLKHETMCLGVNDGKATEPVQLLDCDENNSMQHWEYEKATSRLRHKPTSLCLSSDKHKTSGLTLEQCNGSAFSQHWAFEVNL</sequence>
<keyword evidence="6" id="KW-0735">Signal-anchor</keyword>